<feature type="compositionally biased region" description="Low complexity" evidence="1">
    <location>
        <begin position="269"/>
        <end position="281"/>
    </location>
</feature>
<feature type="compositionally biased region" description="Acidic residues" evidence="1">
    <location>
        <begin position="123"/>
        <end position="133"/>
    </location>
</feature>
<feature type="compositionally biased region" description="Polar residues" evidence="1">
    <location>
        <begin position="630"/>
        <end position="640"/>
    </location>
</feature>
<evidence type="ECO:0000313" key="3">
    <source>
        <dbReference type="Proteomes" id="UP001530400"/>
    </source>
</evidence>
<feature type="region of interest" description="Disordered" evidence="1">
    <location>
        <begin position="402"/>
        <end position="452"/>
    </location>
</feature>
<feature type="region of interest" description="Disordered" evidence="1">
    <location>
        <begin position="1"/>
        <end position="86"/>
    </location>
</feature>
<feature type="region of interest" description="Disordered" evidence="1">
    <location>
        <begin position="534"/>
        <end position="583"/>
    </location>
</feature>
<evidence type="ECO:0000256" key="1">
    <source>
        <dbReference type="SAM" id="MobiDB-lite"/>
    </source>
</evidence>
<feature type="compositionally biased region" description="Basic and acidic residues" evidence="1">
    <location>
        <begin position="542"/>
        <end position="560"/>
    </location>
</feature>
<feature type="region of interest" description="Disordered" evidence="1">
    <location>
        <begin position="474"/>
        <end position="516"/>
    </location>
</feature>
<feature type="compositionally biased region" description="Basic and acidic residues" evidence="1">
    <location>
        <begin position="572"/>
        <end position="581"/>
    </location>
</feature>
<dbReference type="EMBL" id="JALLPJ020000645">
    <property type="protein sequence ID" value="KAL3786532.1"/>
    <property type="molecule type" value="Genomic_DNA"/>
</dbReference>
<feature type="region of interest" description="Disordered" evidence="1">
    <location>
        <begin position="119"/>
        <end position="139"/>
    </location>
</feature>
<proteinExistence type="predicted"/>
<accession>A0ABD3PF79</accession>
<comment type="caution">
    <text evidence="2">The sequence shown here is derived from an EMBL/GenBank/DDBJ whole genome shotgun (WGS) entry which is preliminary data.</text>
</comment>
<feature type="compositionally biased region" description="Polar residues" evidence="1">
    <location>
        <begin position="422"/>
        <end position="431"/>
    </location>
</feature>
<dbReference type="AlphaFoldDB" id="A0ABD3PF79"/>
<feature type="region of interest" description="Disordered" evidence="1">
    <location>
        <begin position="626"/>
        <end position="676"/>
    </location>
</feature>
<protein>
    <submittedName>
        <fullName evidence="2">Uncharacterized protein</fullName>
    </submittedName>
</protein>
<feature type="compositionally biased region" description="Basic and acidic residues" evidence="1">
    <location>
        <begin position="287"/>
        <end position="298"/>
    </location>
</feature>
<feature type="region of interest" description="Disordered" evidence="1">
    <location>
        <begin position="243"/>
        <end position="382"/>
    </location>
</feature>
<organism evidence="2 3">
    <name type="scientific">Cyclotella atomus</name>
    <dbReference type="NCBI Taxonomy" id="382360"/>
    <lineage>
        <taxon>Eukaryota</taxon>
        <taxon>Sar</taxon>
        <taxon>Stramenopiles</taxon>
        <taxon>Ochrophyta</taxon>
        <taxon>Bacillariophyta</taxon>
        <taxon>Coscinodiscophyceae</taxon>
        <taxon>Thalassiosirophycidae</taxon>
        <taxon>Stephanodiscales</taxon>
        <taxon>Stephanodiscaceae</taxon>
        <taxon>Cyclotella</taxon>
    </lineage>
</organism>
<keyword evidence="3" id="KW-1185">Reference proteome</keyword>
<evidence type="ECO:0000313" key="2">
    <source>
        <dbReference type="EMBL" id="KAL3786532.1"/>
    </source>
</evidence>
<sequence length="737" mass="77381">MAVAVKKMAFLPKMGSNAKPETKDVQKNVESAAPDETPVVEEAPESANNLTIETAAETKPSESPSTKRTFLPSKFNFSPGRKGKKEPDAALFNVTCETGPNGGDCDDESVEVNMAAAEKGIDINDDDDEEEEKVESLPTEPEVVAEMTALQKLKSGTDDDDIDLKELAIEIKGKIKGMFRKNKSEKPECEDSDPAKSKSLDEAAVGETACEGKENAAGIEFASDEQAKNDAVATAKQATFMSKFFKSDDKSEKTAPSVPCEEEMHIDGEAAAAPKAGESAETGNSESEVKDASTEKPVAKPGVRSKLTKLFSKNDMTSADAAKNETGNEGAQESADVASNHDLADSKQAGEASASEQKDQAVTDTVDKEEPTKGSGTKSSKFMKKLGIAGVAGALGVAAVKASTPEEQAVVETEQKEEQKNESGNAITQEEQAVADAEQKNEQKNGSGTKSKIMKKLGIVGAAGAVGVAAVTASGAPDDKQAEESNVANENKLEEEEEKAIADTDQKERKSGSGMKSKFMKKLGIAGAAGAVGVGAAAASATDEKQVEQSDVSNENKAEESVEEVVPQANTDEPKEQEKAKGFKSKFMRKLGIAGAAGAAGAAGVAAAKSNNESSLEVIVHADKPVSEAQAESPNVSQAQAGGDETVLDQGGIRRLSSNGDDECSDMDKRADADHSRCGFGDDIHEALMQAGEYMYETCGDPDFGTAKKMLGMMESAESVICWKTGANNYKDEKKDD</sequence>
<gene>
    <name evidence="2" type="ORF">ACHAWO_003720</name>
</gene>
<feature type="compositionally biased region" description="Basic and acidic residues" evidence="1">
    <location>
        <begin position="499"/>
        <end position="511"/>
    </location>
</feature>
<reference evidence="2 3" key="1">
    <citation type="submission" date="2024-10" db="EMBL/GenBank/DDBJ databases">
        <title>Updated reference genomes for cyclostephanoid diatoms.</title>
        <authorList>
            <person name="Roberts W.R."/>
            <person name="Alverson A.J."/>
        </authorList>
    </citation>
    <scope>NUCLEOTIDE SEQUENCE [LARGE SCALE GENOMIC DNA]</scope>
    <source>
        <strain evidence="2 3">AJA010-31</strain>
    </source>
</reference>
<feature type="compositionally biased region" description="Basic and acidic residues" evidence="1">
    <location>
        <begin position="182"/>
        <end position="201"/>
    </location>
</feature>
<feature type="compositionally biased region" description="Basic and acidic residues" evidence="1">
    <location>
        <begin position="356"/>
        <end position="372"/>
    </location>
</feature>
<name>A0ABD3PF79_9STRA</name>
<feature type="compositionally biased region" description="Basic and acidic residues" evidence="1">
    <location>
        <begin position="666"/>
        <end position="676"/>
    </location>
</feature>
<dbReference type="Proteomes" id="UP001530400">
    <property type="component" value="Unassembled WGS sequence"/>
</dbReference>
<feature type="region of interest" description="Disordered" evidence="1">
    <location>
        <begin position="180"/>
        <end position="211"/>
    </location>
</feature>